<dbReference type="GeneID" id="25361724"/>
<dbReference type="PANTHER" id="PTHR47668">
    <property type="entry name" value="DIENELACTONE HYDROLASE FAMILY PROTEIN (AFU_ORTHOLOGUE AFUA_6G01940)"/>
    <property type="match status" value="1"/>
</dbReference>
<keyword evidence="3" id="KW-1185">Reference proteome</keyword>
<dbReference type="SUPFAM" id="SSF53474">
    <property type="entry name" value="alpha/beta-Hydrolases"/>
    <property type="match status" value="1"/>
</dbReference>
<name>A0A074Y205_AURSE</name>
<dbReference type="Gene3D" id="3.40.50.1820">
    <property type="entry name" value="alpha/beta hydrolase"/>
    <property type="match status" value="1"/>
</dbReference>
<dbReference type="PANTHER" id="PTHR47668:SF1">
    <property type="entry name" value="DIENELACTONE HYDROLASE DOMAIN-CONTAINING PROTEIN-RELATED"/>
    <property type="match status" value="1"/>
</dbReference>
<protein>
    <recommendedName>
        <fullName evidence="1">Dienelactone hydrolase domain-containing protein</fullName>
    </recommendedName>
</protein>
<dbReference type="Proteomes" id="UP000030641">
    <property type="component" value="Unassembled WGS sequence"/>
</dbReference>
<dbReference type="RefSeq" id="XP_013340299.1">
    <property type="nucleotide sequence ID" value="XM_013484845.1"/>
</dbReference>
<dbReference type="InParanoid" id="A0A074Y205"/>
<accession>A0A074Y205</accession>
<dbReference type="STRING" id="1043005.A0A074Y205"/>
<dbReference type="OMA" id="SKACCTR"/>
<dbReference type="GO" id="GO:0016787">
    <property type="term" value="F:hydrolase activity"/>
    <property type="evidence" value="ECO:0007669"/>
    <property type="project" value="InterPro"/>
</dbReference>
<dbReference type="HOGENOM" id="CLU_054590_0_0_1"/>
<dbReference type="Pfam" id="PF01738">
    <property type="entry name" value="DLH"/>
    <property type="match status" value="1"/>
</dbReference>
<feature type="domain" description="Dienelactone hydrolase" evidence="1">
    <location>
        <begin position="31"/>
        <end position="249"/>
    </location>
</feature>
<dbReference type="AlphaFoldDB" id="A0A074Y205"/>
<evidence type="ECO:0000313" key="2">
    <source>
        <dbReference type="EMBL" id="KEQ91740.1"/>
    </source>
</evidence>
<reference evidence="2 3" key="1">
    <citation type="journal article" date="2014" name="BMC Genomics">
        <title>Genome sequencing of four Aureobasidium pullulans varieties: biotechnological potential, stress tolerance, and description of new species.</title>
        <authorList>
            <person name="Gostin Ar C."/>
            <person name="Ohm R.A."/>
            <person name="Kogej T."/>
            <person name="Sonjak S."/>
            <person name="Turk M."/>
            <person name="Zajc J."/>
            <person name="Zalar P."/>
            <person name="Grube M."/>
            <person name="Sun H."/>
            <person name="Han J."/>
            <person name="Sharma A."/>
            <person name="Chiniquy J."/>
            <person name="Ngan C.Y."/>
            <person name="Lipzen A."/>
            <person name="Barry K."/>
            <person name="Grigoriev I.V."/>
            <person name="Gunde-Cimerman N."/>
        </authorList>
    </citation>
    <scope>NUCLEOTIDE SEQUENCE [LARGE SCALE GENOMIC DNA]</scope>
    <source>
        <strain evidence="2 3">EXF-2481</strain>
    </source>
</reference>
<sequence length="250" mass="27271">MSQHSKACCTIAPKASPEYESKGEFVGYDGFKTYKTGPSTAKKAILVVYDIFGFSPQSLQGSDLLAYGNDKEQYQVFVPDFLLGQYADHTWFPPDTAEKGQAMGAFFQGPANPVTTVQKIPGLVKTISESSSGSIESWAILGKCWGGKIVSFSCGDDTPFKAAAEVHPSMIDPNDAPGIKIPIAILASGDENADDVKNFVDALKVPHYSETFADQVHGWMAARGDLVNERSREEYERGYATLLKFFAEHF</sequence>
<dbReference type="EMBL" id="KL584775">
    <property type="protein sequence ID" value="KEQ91740.1"/>
    <property type="molecule type" value="Genomic_DNA"/>
</dbReference>
<dbReference type="InterPro" id="IPR002925">
    <property type="entry name" value="Dienelactn_hydro"/>
</dbReference>
<gene>
    <name evidence="2" type="ORF">AUEXF2481DRAFT_101310</name>
</gene>
<dbReference type="OrthoDB" id="2147163at2759"/>
<dbReference type="InterPro" id="IPR029058">
    <property type="entry name" value="AB_hydrolase_fold"/>
</dbReference>
<organism evidence="2 3">
    <name type="scientific">Aureobasidium subglaciale (strain EXF-2481)</name>
    <name type="common">Aureobasidium pullulans var. subglaciale</name>
    <dbReference type="NCBI Taxonomy" id="1043005"/>
    <lineage>
        <taxon>Eukaryota</taxon>
        <taxon>Fungi</taxon>
        <taxon>Dikarya</taxon>
        <taxon>Ascomycota</taxon>
        <taxon>Pezizomycotina</taxon>
        <taxon>Dothideomycetes</taxon>
        <taxon>Dothideomycetidae</taxon>
        <taxon>Dothideales</taxon>
        <taxon>Saccotheciaceae</taxon>
        <taxon>Aureobasidium</taxon>
    </lineage>
</organism>
<evidence type="ECO:0000313" key="3">
    <source>
        <dbReference type="Proteomes" id="UP000030641"/>
    </source>
</evidence>
<evidence type="ECO:0000259" key="1">
    <source>
        <dbReference type="Pfam" id="PF01738"/>
    </source>
</evidence>
<proteinExistence type="predicted"/>